<sequence>MQENGFKMNLTSPHNFLGEKEEASKGNKTLLKGRKRRKPCRQEVIVQQFLGKSSSCLQFSSSNVFFFLEQGNVAGFLSSVRRKREAEEREEK</sequence>
<evidence type="ECO:0000313" key="3">
    <source>
        <dbReference type="Proteomes" id="UP000324222"/>
    </source>
</evidence>
<gene>
    <name evidence="2" type="ORF">E2C01_001049</name>
</gene>
<feature type="region of interest" description="Disordered" evidence="1">
    <location>
        <begin position="1"/>
        <end position="38"/>
    </location>
</feature>
<evidence type="ECO:0000313" key="2">
    <source>
        <dbReference type="EMBL" id="MPC08462.1"/>
    </source>
</evidence>
<dbReference type="Proteomes" id="UP000324222">
    <property type="component" value="Unassembled WGS sequence"/>
</dbReference>
<name>A0A5B7CFQ7_PORTR</name>
<evidence type="ECO:0000256" key="1">
    <source>
        <dbReference type="SAM" id="MobiDB-lite"/>
    </source>
</evidence>
<proteinExistence type="predicted"/>
<keyword evidence="3" id="KW-1185">Reference proteome</keyword>
<accession>A0A5B7CFQ7</accession>
<feature type="compositionally biased region" description="Polar residues" evidence="1">
    <location>
        <begin position="1"/>
        <end position="14"/>
    </location>
</feature>
<comment type="caution">
    <text evidence="2">The sequence shown here is derived from an EMBL/GenBank/DDBJ whole genome shotgun (WGS) entry which is preliminary data.</text>
</comment>
<reference evidence="2 3" key="1">
    <citation type="submission" date="2019-05" db="EMBL/GenBank/DDBJ databases">
        <title>Another draft genome of Portunus trituberculatus and its Hox gene families provides insights of decapod evolution.</title>
        <authorList>
            <person name="Jeong J.-H."/>
            <person name="Song I."/>
            <person name="Kim S."/>
            <person name="Choi T."/>
            <person name="Kim D."/>
            <person name="Ryu S."/>
            <person name="Kim W."/>
        </authorList>
    </citation>
    <scope>NUCLEOTIDE SEQUENCE [LARGE SCALE GENOMIC DNA]</scope>
    <source>
        <tissue evidence="2">Muscle</tissue>
    </source>
</reference>
<organism evidence="2 3">
    <name type="scientific">Portunus trituberculatus</name>
    <name type="common">Swimming crab</name>
    <name type="synonym">Neptunus trituberculatus</name>
    <dbReference type="NCBI Taxonomy" id="210409"/>
    <lineage>
        <taxon>Eukaryota</taxon>
        <taxon>Metazoa</taxon>
        <taxon>Ecdysozoa</taxon>
        <taxon>Arthropoda</taxon>
        <taxon>Crustacea</taxon>
        <taxon>Multicrustacea</taxon>
        <taxon>Malacostraca</taxon>
        <taxon>Eumalacostraca</taxon>
        <taxon>Eucarida</taxon>
        <taxon>Decapoda</taxon>
        <taxon>Pleocyemata</taxon>
        <taxon>Brachyura</taxon>
        <taxon>Eubrachyura</taxon>
        <taxon>Portunoidea</taxon>
        <taxon>Portunidae</taxon>
        <taxon>Portuninae</taxon>
        <taxon>Portunus</taxon>
    </lineage>
</organism>
<dbReference type="EMBL" id="VSRR010000031">
    <property type="protein sequence ID" value="MPC08462.1"/>
    <property type="molecule type" value="Genomic_DNA"/>
</dbReference>
<dbReference type="AlphaFoldDB" id="A0A5B7CFQ7"/>
<protein>
    <submittedName>
        <fullName evidence="2">Uncharacterized protein</fullName>
    </submittedName>
</protein>